<dbReference type="Pfam" id="PF20612">
    <property type="entry name" value="SHOCT_2"/>
    <property type="match status" value="1"/>
</dbReference>
<dbReference type="EMBL" id="CP000930">
    <property type="protein sequence ID" value="ABZ85375.1"/>
    <property type="molecule type" value="Genomic_DNA"/>
</dbReference>
<sequence length="77" mass="8912">MAHAGTVSKHPEGFEDYVKRAKLSMPPEELQGELDYWRSRKVLQRMLDGGLITPDEFHKIDELNRKTFSPKLARLMA</sequence>
<evidence type="ECO:0000313" key="2">
    <source>
        <dbReference type="EMBL" id="ABZ85375.1"/>
    </source>
</evidence>
<proteinExistence type="predicted"/>
<dbReference type="InterPro" id="IPR046749">
    <property type="entry name" value="SHOCT_2"/>
</dbReference>
<dbReference type="RefSeq" id="WP_012283856.1">
    <property type="nucleotide sequence ID" value="NC_010337.2"/>
</dbReference>
<dbReference type="KEGG" id="hmo:HM1_2866"/>
<evidence type="ECO:0000313" key="3">
    <source>
        <dbReference type="Proteomes" id="UP000008550"/>
    </source>
</evidence>
<accession>B0TCI7</accession>
<name>B0TCI7_HELMI</name>
<dbReference type="AlphaFoldDB" id="B0TCI7"/>
<gene>
    <name evidence="2" type="ORF">HM1_2866</name>
</gene>
<dbReference type="HOGENOM" id="CLU_2633226_0_0_9"/>
<keyword evidence="3" id="KW-1185">Reference proteome</keyword>
<dbReference type="STRING" id="498761.HM1_2866"/>
<reference evidence="2 3" key="1">
    <citation type="journal article" date="2008" name="J. Bacteriol.">
        <title>The genome of Heliobacterium modesticaldum, a phototrophic representative of the Firmicutes containing the simplest photosynthetic apparatus.</title>
        <authorList>
            <person name="Sattley W.M."/>
            <person name="Madigan M.T."/>
            <person name="Swingley W.D."/>
            <person name="Cheung P.C."/>
            <person name="Clocksin K.M."/>
            <person name="Conrad A.L."/>
            <person name="Dejesa L.C."/>
            <person name="Honchak B.M."/>
            <person name="Jung D.O."/>
            <person name="Karbach L.E."/>
            <person name="Kurdoglu A."/>
            <person name="Lahiri S."/>
            <person name="Mastrian S.D."/>
            <person name="Page L.E."/>
            <person name="Taylor H.L."/>
            <person name="Wang Z.T."/>
            <person name="Raymond J."/>
            <person name="Chen M."/>
            <person name="Blankenship R.E."/>
            <person name="Touchman J.W."/>
        </authorList>
    </citation>
    <scope>NUCLEOTIDE SEQUENCE [LARGE SCALE GENOMIC DNA]</scope>
    <source>
        <strain evidence="3">ATCC 51547 / Ice1</strain>
    </source>
</reference>
<protein>
    <recommendedName>
        <fullName evidence="1">SHOCT-like domain-containing protein</fullName>
    </recommendedName>
</protein>
<feature type="domain" description="SHOCT-like" evidence="1">
    <location>
        <begin position="25"/>
        <end position="77"/>
    </location>
</feature>
<evidence type="ECO:0000259" key="1">
    <source>
        <dbReference type="Pfam" id="PF20612"/>
    </source>
</evidence>
<organism evidence="2 3">
    <name type="scientific">Heliobacterium modesticaldum (strain ATCC 51547 / Ice1)</name>
    <dbReference type="NCBI Taxonomy" id="498761"/>
    <lineage>
        <taxon>Bacteria</taxon>
        <taxon>Bacillati</taxon>
        <taxon>Bacillota</taxon>
        <taxon>Clostridia</taxon>
        <taxon>Eubacteriales</taxon>
        <taxon>Heliobacteriaceae</taxon>
        <taxon>Heliomicrobium</taxon>
    </lineage>
</organism>
<dbReference type="Proteomes" id="UP000008550">
    <property type="component" value="Chromosome"/>
</dbReference>